<dbReference type="PANTHER" id="PTHR43685:SF2">
    <property type="entry name" value="GLYCOSYLTRANSFERASE 2-LIKE DOMAIN-CONTAINING PROTEIN"/>
    <property type="match status" value="1"/>
</dbReference>
<dbReference type="InterPro" id="IPR050834">
    <property type="entry name" value="Glycosyltransf_2"/>
</dbReference>
<dbReference type="RefSeq" id="WP_338149257.1">
    <property type="nucleotide sequence ID" value="NZ_JAIRBA010000027.1"/>
</dbReference>
<dbReference type="InterPro" id="IPR029044">
    <property type="entry name" value="Nucleotide-diphossugar_trans"/>
</dbReference>
<dbReference type="AlphaFoldDB" id="A0A9X1QX33"/>
<name>A0A9X1QX33_9FLAO</name>
<gene>
    <name evidence="2" type="ORF">K8089_12690</name>
</gene>
<dbReference type="CDD" id="cd00761">
    <property type="entry name" value="Glyco_tranf_GTA_type"/>
    <property type="match status" value="1"/>
</dbReference>
<protein>
    <submittedName>
        <fullName evidence="2">Glycosyltransferase family 2 protein</fullName>
    </submittedName>
</protein>
<accession>A0A9X1QX33</accession>
<organism evidence="2 3">
    <name type="scientific">Aequorivita vitellina</name>
    <dbReference type="NCBI Taxonomy" id="2874475"/>
    <lineage>
        <taxon>Bacteria</taxon>
        <taxon>Pseudomonadati</taxon>
        <taxon>Bacteroidota</taxon>
        <taxon>Flavobacteriia</taxon>
        <taxon>Flavobacteriales</taxon>
        <taxon>Flavobacteriaceae</taxon>
        <taxon>Aequorivita</taxon>
    </lineage>
</organism>
<comment type="caution">
    <text evidence="2">The sequence shown here is derived from an EMBL/GenBank/DDBJ whole genome shotgun (WGS) entry which is preliminary data.</text>
</comment>
<dbReference type="SUPFAM" id="SSF53448">
    <property type="entry name" value="Nucleotide-diphospho-sugar transferases"/>
    <property type="match status" value="1"/>
</dbReference>
<evidence type="ECO:0000259" key="1">
    <source>
        <dbReference type="Pfam" id="PF00535"/>
    </source>
</evidence>
<proteinExistence type="predicted"/>
<dbReference type="Proteomes" id="UP001139461">
    <property type="component" value="Unassembled WGS sequence"/>
</dbReference>
<keyword evidence="3" id="KW-1185">Reference proteome</keyword>
<dbReference type="Gene3D" id="3.90.550.10">
    <property type="entry name" value="Spore Coat Polysaccharide Biosynthesis Protein SpsA, Chain A"/>
    <property type="match status" value="1"/>
</dbReference>
<dbReference type="EMBL" id="JAIRBA010000027">
    <property type="protein sequence ID" value="MCG2419880.1"/>
    <property type="molecule type" value="Genomic_DNA"/>
</dbReference>
<evidence type="ECO:0000313" key="3">
    <source>
        <dbReference type="Proteomes" id="UP001139461"/>
    </source>
</evidence>
<dbReference type="Pfam" id="PF00535">
    <property type="entry name" value="Glycos_transf_2"/>
    <property type="match status" value="1"/>
</dbReference>
<feature type="domain" description="Glycosyltransferase 2-like" evidence="1">
    <location>
        <begin position="6"/>
        <end position="167"/>
    </location>
</feature>
<dbReference type="PANTHER" id="PTHR43685">
    <property type="entry name" value="GLYCOSYLTRANSFERASE"/>
    <property type="match status" value="1"/>
</dbReference>
<evidence type="ECO:0000313" key="2">
    <source>
        <dbReference type="EMBL" id="MCG2419880.1"/>
    </source>
</evidence>
<reference evidence="2" key="1">
    <citation type="submission" date="2021-09" db="EMBL/GenBank/DDBJ databases">
        <title>Genome of Aequorivita sp. strain F47161.</title>
        <authorList>
            <person name="Wang Y."/>
        </authorList>
    </citation>
    <scope>NUCLEOTIDE SEQUENCE</scope>
    <source>
        <strain evidence="2">F47161</strain>
    </source>
</reference>
<sequence length="304" mass="36091">MHFKVTIILATYNRANLIAETLRSIERQTYANFECLIIDDGGRDNTVEVIAPFLEDRRFRFLKRPEYHKKGLPGCRNYGLEKAKGNYVIFYDDDDIVHPQNLEISLKILSENKGSHFCHFQKQSFTGDFEYNQITFIDKFNQTGTNKSIMKKMLRYEVPMASCTVLWRKKCFNDNFFNESLQYAEEWECYQRILSTYWKGIILDCTLYYNRKHQNSNTGEFWSNNKVKNESKRKAIILIIENLNEKNLLSPSLLKYLAGISISCRDKPLLDKILLKAEVSLYNKTVYNFKFLCFPFYRKLKWLH</sequence>
<dbReference type="InterPro" id="IPR001173">
    <property type="entry name" value="Glyco_trans_2-like"/>
</dbReference>